<dbReference type="Pfam" id="PF00877">
    <property type="entry name" value="NLPC_P60"/>
    <property type="match status" value="1"/>
</dbReference>
<evidence type="ECO:0000256" key="2">
    <source>
        <dbReference type="ARBA" id="ARBA00022670"/>
    </source>
</evidence>
<sequence>MPVSAARTRRSSARVASHRLKRSMRGALAATAVAAVVGITATPASADPPLPDNASDAVKQLSDLQHEAEVLTEEYKKAEDDRAARQADLDRANADADQAQQVAESARAEEDRFRGQVDQLTSASYQGARMNKMSALLVSESPNDFLDRASALDVLAKDNNEAVTSLAAAADQAEAAEQRTQDARARAAEAEAEAARIQDEIGSKKAAMEDQISVVKDRLDELSAADRETLTGGGQTDYEAPAGTGAAAEAVQAALSVQGSPYVWGAKGPSSFDCSGLTYWAYEQAGVTLGGSTKTQVNEGKSISAGQLQPGDLIFYNSPVSHVSMYVGNGKAVHAPTSGDVVKVDEYKDIGDVTSMRRPTA</sequence>
<feature type="domain" description="NlpC/P60" evidence="8">
    <location>
        <begin position="244"/>
        <end position="361"/>
    </location>
</feature>
<keyword evidence="4" id="KW-0788">Thiol protease</keyword>
<dbReference type="PANTHER" id="PTHR47359">
    <property type="entry name" value="PEPTIDOGLYCAN DL-ENDOPEPTIDASE CWLO"/>
    <property type="match status" value="1"/>
</dbReference>
<keyword evidence="3 9" id="KW-0378">Hydrolase</keyword>
<name>A0A5Q3Q472_9PSEU</name>
<proteinExistence type="inferred from homology"/>
<evidence type="ECO:0000256" key="5">
    <source>
        <dbReference type="SAM" id="Coils"/>
    </source>
</evidence>
<evidence type="ECO:0000256" key="6">
    <source>
        <dbReference type="SAM" id="MobiDB-lite"/>
    </source>
</evidence>
<feature type="region of interest" description="Disordered" evidence="6">
    <location>
        <begin position="74"/>
        <end position="115"/>
    </location>
</feature>
<evidence type="ECO:0000256" key="3">
    <source>
        <dbReference type="ARBA" id="ARBA00022801"/>
    </source>
</evidence>
<dbReference type="KEGG" id="sace:GIY23_07685"/>
<dbReference type="InterPro" id="IPR038765">
    <property type="entry name" value="Papain-like_cys_pep_sf"/>
</dbReference>
<keyword evidence="7" id="KW-0732">Signal</keyword>
<dbReference type="PANTHER" id="PTHR47359:SF3">
    <property type="entry name" value="NLP_P60 DOMAIN-CONTAINING PROTEIN-RELATED"/>
    <property type="match status" value="1"/>
</dbReference>
<dbReference type="PROSITE" id="PS51935">
    <property type="entry name" value="NLPC_P60"/>
    <property type="match status" value="1"/>
</dbReference>
<dbReference type="Proteomes" id="UP000371041">
    <property type="component" value="Chromosome"/>
</dbReference>
<evidence type="ECO:0000256" key="4">
    <source>
        <dbReference type="ARBA" id="ARBA00022807"/>
    </source>
</evidence>
<protein>
    <submittedName>
        <fullName evidence="9">Glycoside hydrolase</fullName>
    </submittedName>
</protein>
<evidence type="ECO:0000256" key="7">
    <source>
        <dbReference type="SAM" id="SignalP"/>
    </source>
</evidence>
<evidence type="ECO:0000313" key="10">
    <source>
        <dbReference type="Proteomes" id="UP000371041"/>
    </source>
</evidence>
<evidence type="ECO:0000256" key="1">
    <source>
        <dbReference type="ARBA" id="ARBA00007074"/>
    </source>
</evidence>
<gene>
    <name evidence="9" type="ORF">GIY23_07685</name>
</gene>
<dbReference type="SUPFAM" id="SSF54001">
    <property type="entry name" value="Cysteine proteinases"/>
    <property type="match status" value="1"/>
</dbReference>
<dbReference type="GO" id="GO:0008234">
    <property type="term" value="F:cysteine-type peptidase activity"/>
    <property type="evidence" value="ECO:0007669"/>
    <property type="project" value="UniProtKB-KW"/>
</dbReference>
<evidence type="ECO:0000259" key="8">
    <source>
        <dbReference type="PROSITE" id="PS51935"/>
    </source>
</evidence>
<feature type="signal peptide" evidence="7">
    <location>
        <begin position="1"/>
        <end position="46"/>
    </location>
</feature>
<feature type="compositionally biased region" description="Basic and acidic residues" evidence="6">
    <location>
        <begin position="106"/>
        <end position="115"/>
    </location>
</feature>
<dbReference type="GO" id="GO:0006508">
    <property type="term" value="P:proteolysis"/>
    <property type="evidence" value="ECO:0007669"/>
    <property type="project" value="UniProtKB-KW"/>
</dbReference>
<accession>A0A5Q3Q472</accession>
<organism evidence="9 10">
    <name type="scientific">Allosaccharopolyspora coralli</name>
    <dbReference type="NCBI Taxonomy" id="2665642"/>
    <lineage>
        <taxon>Bacteria</taxon>
        <taxon>Bacillati</taxon>
        <taxon>Actinomycetota</taxon>
        <taxon>Actinomycetes</taxon>
        <taxon>Pseudonocardiales</taxon>
        <taxon>Pseudonocardiaceae</taxon>
        <taxon>Allosaccharopolyspora</taxon>
    </lineage>
</organism>
<dbReference type="AlphaFoldDB" id="A0A5Q3Q472"/>
<keyword evidence="2" id="KW-0645">Protease</keyword>
<dbReference type="EMBL" id="CP045929">
    <property type="protein sequence ID" value="QGK69421.1"/>
    <property type="molecule type" value="Genomic_DNA"/>
</dbReference>
<feature type="chain" id="PRO_5024378009" evidence="7">
    <location>
        <begin position="47"/>
        <end position="361"/>
    </location>
</feature>
<keyword evidence="10" id="KW-1185">Reference proteome</keyword>
<evidence type="ECO:0000313" key="9">
    <source>
        <dbReference type="EMBL" id="QGK69421.1"/>
    </source>
</evidence>
<feature type="coiled-coil region" evidence="5">
    <location>
        <begin position="159"/>
        <end position="225"/>
    </location>
</feature>
<dbReference type="Gene3D" id="3.90.1720.10">
    <property type="entry name" value="endopeptidase domain like (from Nostoc punctiforme)"/>
    <property type="match status" value="1"/>
</dbReference>
<keyword evidence="5" id="KW-0175">Coiled coil</keyword>
<feature type="compositionally biased region" description="Basic and acidic residues" evidence="6">
    <location>
        <begin position="74"/>
        <end position="94"/>
    </location>
</feature>
<reference evidence="10" key="1">
    <citation type="submission" date="2019-11" db="EMBL/GenBank/DDBJ databases">
        <title>The complete genome sequence of Saccharopolyspora sp. E2A.</title>
        <authorList>
            <person name="Zhang G."/>
        </authorList>
    </citation>
    <scope>NUCLEOTIDE SEQUENCE [LARGE SCALE GENOMIC DNA]</scope>
    <source>
        <strain evidence="10">E2A</strain>
    </source>
</reference>
<dbReference type="InterPro" id="IPR000064">
    <property type="entry name" value="NLP_P60_dom"/>
</dbReference>
<dbReference type="InterPro" id="IPR051794">
    <property type="entry name" value="PG_Endopeptidase_C40"/>
</dbReference>
<comment type="similarity">
    <text evidence="1">Belongs to the peptidase C40 family.</text>
</comment>